<dbReference type="AlphaFoldDB" id="A0A1I4SFU9"/>
<keyword evidence="2" id="KW-0472">Membrane</keyword>
<evidence type="ECO:0000256" key="2">
    <source>
        <dbReference type="SAM" id="Phobius"/>
    </source>
</evidence>
<dbReference type="Gene3D" id="2.60.200.20">
    <property type="match status" value="1"/>
</dbReference>
<feature type="region of interest" description="Disordered" evidence="1">
    <location>
        <begin position="32"/>
        <end position="115"/>
    </location>
</feature>
<feature type="compositionally biased region" description="Acidic residues" evidence="1">
    <location>
        <begin position="92"/>
        <end position="108"/>
    </location>
</feature>
<evidence type="ECO:0000313" key="5">
    <source>
        <dbReference type="EMBL" id="SFM63163.1"/>
    </source>
</evidence>
<keyword evidence="2" id="KW-1133">Transmembrane helix</keyword>
<feature type="transmembrane region" description="Helical" evidence="2">
    <location>
        <begin position="119"/>
        <end position="138"/>
    </location>
</feature>
<feature type="compositionally biased region" description="Low complexity" evidence="1">
    <location>
        <begin position="32"/>
        <end position="74"/>
    </location>
</feature>
<feature type="domain" description="FHA" evidence="4">
    <location>
        <begin position="188"/>
        <end position="238"/>
    </location>
</feature>
<evidence type="ECO:0000256" key="1">
    <source>
        <dbReference type="SAM" id="MobiDB-lite"/>
    </source>
</evidence>
<accession>A0A1I4SFU9</accession>
<dbReference type="EMBL" id="FOUE01000005">
    <property type="protein sequence ID" value="SFM63163.1"/>
    <property type="molecule type" value="Genomic_DNA"/>
</dbReference>
<organism evidence="5 6">
    <name type="scientific">Marinobacter zhejiangensis</name>
    <dbReference type="NCBI Taxonomy" id="488535"/>
    <lineage>
        <taxon>Bacteria</taxon>
        <taxon>Pseudomonadati</taxon>
        <taxon>Pseudomonadota</taxon>
        <taxon>Gammaproteobacteria</taxon>
        <taxon>Pseudomonadales</taxon>
        <taxon>Marinobacteraceae</taxon>
        <taxon>Marinobacter</taxon>
    </lineage>
</organism>
<dbReference type="InterPro" id="IPR000253">
    <property type="entry name" value="FHA_dom"/>
</dbReference>
<keyword evidence="3" id="KW-0732">Signal</keyword>
<proteinExistence type="predicted"/>
<dbReference type="InterPro" id="IPR050923">
    <property type="entry name" value="Cell_Proc_Reg/RNA_Proc"/>
</dbReference>
<dbReference type="PROSITE" id="PS50006">
    <property type="entry name" value="FHA_DOMAIN"/>
    <property type="match status" value="1"/>
</dbReference>
<dbReference type="STRING" id="488535.SAMN04487963_3189"/>
<dbReference type="CDD" id="cd00060">
    <property type="entry name" value="FHA"/>
    <property type="match status" value="1"/>
</dbReference>
<keyword evidence="2" id="KW-0812">Transmembrane</keyword>
<feature type="region of interest" description="Disordered" evidence="1">
    <location>
        <begin position="141"/>
        <end position="166"/>
    </location>
</feature>
<feature type="chain" id="PRO_5011664821" evidence="3">
    <location>
        <begin position="31"/>
        <end position="274"/>
    </location>
</feature>
<dbReference type="SUPFAM" id="SSF49879">
    <property type="entry name" value="SMAD/FHA domain"/>
    <property type="match status" value="1"/>
</dbReference>
<evidence type="ECO:0000256" key="3">
    <source>
        <dbReference type="SAM" id="SignalP"/>
    </source>
</evidence>
<dbReference type="RefSeq" id="WP_175481943.1">
    <property type="nucleotide sequence ID" value="NZ_FOUE01000005.1"/>
</dbReference>
<reference evidence="6" key="1">
    <citation type="submission" date="2016-10" db="EMBL/GenBank/DDBJ databases">
        <authorList>
            <person name="Varghese N."/>
            <person name="Submissions S."/>
        </authorList>
    </citation>
    <scope>NUCLEOTIDE SEQUENCE [LARGE SCALE GENOMIC DNA]</scope>
    <source>
        <strain evidence="6">CGMCC 1.7061</strain>
    </source>
</reference>
<gene>
    <name evidence="5" type="ORF">SAMN04487963_3189</name>
</gene>
<name>A0A1I4SFU9_9GAMM</name>
<dbReference type="Pfam" id="PF00498">
    <property type="entry name" value="FHA"/>
    <property type="match status" value="1"/>
</dbReference>
<evidence type="ECO:0000313" key="6">
    <source>
        <dbReference type="Proteomes" id="UP000198519"/>
    </source>
</evidence>
<protein>
    <submittedName>
        <fullName evidence="5">FHA domain-containing protein</fullName>
    </submittedName>
</protein>
<dbReference type="Proteomes" id="UP000198519">
    <property type="component" value="Unassembled WGS sequence"/>
</dbReference>
<keyword evidence="6" id="KW-1185">Reference proteome</keyword>
<dbReference type="InterPro" id="IPR008984">
    <property type="entry name" value="SMAD_FHA_dom_sf"/>
</dbReference>
<dbReference type="SMART" id="SM00240">
    <property type="entry name" value="FHA"/>
    <property type="match status" value="1"/>
</dbReference>
<sequence>MTDGIDRQRSHWIQGGLLALALMFTSQALGAEGDTAATTDTPEAVEQEAPAPAEPAGSAEPTEPADSETAPASEPETETELPAEDSAPVPDSEADAPAETDTTAEDTTETAPEHSNRNYLPVGIVALLAVLALLIRMLGRNRKPASPGPAPKTATSPTEDPAAPSPFGYFHIMEGGRQRHYTLAGETVNVGRSASNDLVLSDDTVSASHLVIKRERNGSVLVTDLNSSNGTRVNGSEVSQAMLVPGDTLELGDVRIRFETRAPADIGASTRRTG</sequence>
<dbReference type="PANTHER" id="PTHR23308">
    <property type="entry name" value="NUCLEAR INHIBITOR OF PROTEIN PHOSPHATASE-1"/>
    <property type="match status" value="1"/>
</dbReference>
<feature type="signal peptide" evidence="3">
    <location>
        <begin position="1"/>
        <end position="30"/>
    </location>
</feature>
<evidence type="ECO:0000259" key="4">
    <source>
        <dbReference type="PROSITE" id="PS50006"/>
    </source>
</evidence>